<organism evidence="4 5">
    <name type="scientific">Cryptosporangium japonicum</name>
    <dbReference type="NCBI Taxonomy" id="80872"/>
    <lineage>
        <taxon>Bacteria</taxon>
        <taxon>Bacillati</taxon>
        <taxon>Actinomycetota</taxon>
        <taxon>Actinomycetes</taxon>
        <taxon>Cryptosporangiales</taxon>
        <taxon>Cryptosporangiaceae</taxon>
        <taxon>Cryptosporangium</taxon>
    </lineage>
</organism>
<feature type="domain" description="Anti-sigma K factor RskA C-terminal" evidence="3">
    <location>
        <begin position="94"/>
        <end position="223"/>
    </location>
</feature>
<dbReference type="RefSeq" id="WP_344652414.1">
    <property type="nucleotide sequence ID" value="NZ_BAAAGX010000025.1"/>
</dbReference>
<keyword evidence="2" id="KW-0472">Membrane</keyword>
<gene>
    <name evidence="4" type="ORF">GCM10009539_61580</name>
</gene>
<feature type="transmembrane region" description="Helical" evidence="2">
    <location>
        <begin position="92"/>
        <end position="114"/>
    </location>
</feature>
<proteinExistence type="predicted"/>
<dbReference type="Proteomes" id="UP001500967">
    <property type="component" value="Unassembled WGS sequence"/>
</dbReference>
<evidence type="ECO:0000259" key="3">
    <source>
        <dbReference type="Pfam" id="PF10099"/>
    </source>
</evidence>
<dbReference type="InterPro" id="IPR018764">
    <property type="entry name" value="RskA_C"/>
</dbReference>
<name>A0ABP3EJT5_9ACTN</name>
<comment type="caution">
    <text evidence="4">The sequence shown here is derived from an EMBL/GenBank/DDBJ whole genome shotgun (WGS) entry which is preliminary data.</text>
</comment>
<reference evidence="5" key="1">
    <citation type="journal article" date="2019" name="Int. J. Syst. Evol. Microbiol.">
        <title>The Global Catalogue of Microorganisms (GCM) 10K type strain sequencing project: providing services to taxonomists for standard genome sequencing and annotation.</title>
        <authorList>
            <consortium name="The Broad Institute Genomics Platform"/>
            <consortium name="The Broad Institute Genome Sequencing Center for Infectious Disease"/>
            <person name="Wu L."/>
            <person name="Ma J."/>
        </authorList>
    </citation>
    <scope>NUCLEOTIDE SEQUENCE [LARGE SCALE GENOMIC DNA]</scope>
    <source>
        <strain evidence="5">JCM 10425</strain>
    </source>
</reference>
<protein>
    <recommendedName>
        <fullName evidence="3">Anti-sigma K factor RskA C-terminal domain-containing protein</fullName>
    </recommendedName>
</protein>
<accession>A0ABP3EJT5</accession>
<sequence length="235" mass="25269">MPHVDPDRLPLLALDEDFAAADDERVHLAECPTCLADYRAFKDVIELGKEAGPDDLQPPPPPLRVWQAIEAETRVERRTAERRTAAPRRLRYLLLAAAACVLGVVLGAGATLGWQAARPAKTPADTVAASSALEPVGNGGGTGDARLIRDGERYVLEVDVRDLPLTNGFYEAWMFVPGTTRMQAMGAVRPGEVARFPLPSGLDPAGWRGIDISAEAFDGDPGHSATSVLRGELRR</sequence>
<dbReference type="EMBL" id="BAAAGX010000025">
    <property type="protein sequence ID" value="GAA0266444.1"/>
    <property type="molecule type" value="Genomic_DNA"/>
</dbReference>
<evidence type="ECO:0000313" key="5">
    <source>
        <dbReference type="Proteomes" id="UP001500967"/>
    </source>
</evidence>
<evidence type="ECO:0000256" key="1">
    <source>
        <dbReference type="SAM" id="MobiDB-lite"/>
    </source>
</evidence>
<keyword evidence="2" id="KW-0812">Transmembrane</keyword>
<evidence type="ECO:0000256" key="2">
    <source>
        <dbReference type="SAM" id="Phobius"/>
    </source>
</evidence>
<dbReference type="Pfam" id="PF10099">
    <property type="entry name" value="RskA_C"/>
    <property type="match status" value="1"/>
</dbReference>
<keyword evidence="5" id="KW-1185">Reference proteome</keyword>
<keyword evidence="2" id="KW-1133">Transmembrane helix</keyword>
<feature type="region of interest" description="Disordered" evidence="1">
    <location>
        <begin position="216"/>
        <end position="235"/>
    </location>
</feature>
<evidence type="ECO:0000313" key="4">
    <source>
        <dbReference type="EMBL" id="GAA0266444.1"/>
    </source>
</evidence>